<organism evidence="1 2">
    <name type="scientific">Aphis glycines</name>
    <name type="common">Soybean aphid</name>
    <dbReference type="NCBI Taxonomy" id="307491"/>
    <lineage>
        <taxon>Eukaryota</taxon>
        <taxon>Metazoa</taxon>
        <taxon>Ecdysozoa</taxon>
        <taxon>Arthropoda</taxon>
        <taxon>Hexapoda</taxon>
        <taxon>Insecta</taxon>
        <taxon>Pterygota</taxon>
        <taxon>Neoptera</taxon>
        <taxon>Paraneoptera</taxon>
        <taxon>Hemiptera</taxon>
        <taxon>Sternorrhyncha</taxon>
        <taxon>Aphidomorpha</taxon>
        <taxon>Aphidoidea</taxon>
        <taxon>Aphididae</taxon>
        <taxon>Aphidini</taxon>
        <taxon>Aphis</taxon>
        <taxon>Aphis</taxon>
    </lineage>
</organism>
<protein>
    <submittedName>
        <fullName evidence="1">Uncharacterized protein</fullName>
    </submittedName>
</protein>
<keyword evidence="2" id="KW-1185">Reference proteome</keyword>
<accession>A0A6G0TD73</accession>
<evidence type="ECO:0000313" key="1">
    <source>
        <dbReference type="EMBL" id="KAE9530678.1"/>
    </source>
</evidence>
<gene>
    <name evidence="1" type="ORF">AGLY_011140</name>
</gene>
<comment type="caution">
    <text evidence="1">The sequence shown here is derived from an EMBL/GenBank/DDBJ whole genome shotgun (WGS) entry which is preliminary data.</text>
</comment>
<proteinExistence type="predicted"/>
<evidence type="ECO:0000313" key="2">
    <source>
        <dbReference type="Proteomes" id="UP000475862"/>
    </source>
</evidence>
<dbReference type="AlphaFoldDB" id="A0A6G0TD73"/>
<dbReference type="Proteomes" id="UP000475862">
    <property type="component" value="Unassembled WGS sequence"/>
</dbReference>
<sequence>MAVRSDGKDMLSLLMTVVGKRQTNQKMNFFQNLMDLDVYCLILSKCSSCFESNENPLPDSDTLLLNCSIFLLFSVSFVFEKSKSSILGGGGFGKYKIGFTDLFIELFPTVSVMVAKETLSSVRGGGGLGKTRTGLSGLLNLSSLKTQLLMASLVLPRTLVNNGLSIGLATLETKGFGIILGFLLIMYQRVSYQKIFDFQFSLHLVVVMSNELLLVSSIEYILNENVLCYTHFDNLLVLFHHQPQFYHTGVPHYYISLLQLDELHEMK</sequence>
<dbReference type="EMBL" id="VYZN01000042">
    <property type="protein sequence ID" value="KAE9530678.1"/>
    <property type="molecule type" value="Genomic_DNA"/>
</dbReference>
<name>A0A6G0TD73_APHGL</name>
<feature type="non-terminal residue" evidence="1">
    <location>
        <position position="267"/>
    </location>
</feature>
<reference evidence="1 2" key="1">
    <citation type="submission" date="2019-08" db="EMBL/GenBank/DDBJ databases">
        <title>The genome of the soybean aphid Biotype 1, its phylome, world population structure and adaptation to the North American continent.</title>
        <authorList>
            <person name="Giordano R."/>
            <person name="Donthu R.K."/>
            <person name="Hernandez A.G."/>
            <person name="Wright C.L."/>
            <person name="Zimin A.V."/>
        </authorList>
    </citation>
    <scope>NUCLEOTIDE SEQUENCE [LARGE SCALE GENOMIC DNA]</scope>
    <source>
        <tissue evidence="1">Whole aphids</tissue>
    </source>
</reference>